<name>A0AAF0TFZ8_SOLVR</name>
<feature type="domain" description="Retrotransposon gag" evidence="2">
    <location>
        <begin position="64"/>
        <end position="158"/>
    </location>
</feature>
<feature type="compositionally biased region" description="Basic and acidic residues" evidence="1">
    <location>
        <begin position="194"/>
        <end position="217"/>
    </location>
</feature>
<proteinExistence type="predicted"/>
<evidence type="ECO:0000313" key="3">
    <source>
        <dbReference type="EMBL" id="WMV19102.1"/>
    </source>
</evidence>
<dbReference type="Pfam" id="PF03732">
    <property type="entry name" value="Retrotrans_gag"/>
    <property type="match status" value="1"/>
</dbReference>
<reference evidence="3" key="1">
    <citation type="submission" date="2023-08" db="EMBL/GenBank/DDBJ databases">
        <title>A de novo genome assembly of Solanum verrucosum Schlechtendal, a Mexican diploid species geographically isolated from the other diploid A-genome species in potato relatives.</title>
        <authorList>
            <person name="Hosaka K."/>
        </authorList>
    </citation>
    <scope>NUCLEOTIDE SEQUENCE</scope>
    <source>
        <tissue evidence="3">Young leaves</tissue>
    </source>
</reference>
<dbReference type="Proteomes" id="UP001234989">
    <property type="component" value="Chromosome 3"/>
</dbReference>
<protein>
    <recommendedName>
        <fullName evidence="2">Retrotransposon gag domain-containing protein</fullName>
    </recommendedName>
</protein>
<feature type="compositionally biased region" description="Basic and acidic residues" evidence="1">
    <location>
        <begin position="235"/>
        <end position="246"/>
    </location>
</feature>
<organism evidence="3 4">
    <name type="scientific">Solanum verrucosum</name>
    <dbReference type="NCBI Taxonomy" id="315347"/>
    <lineage>
        <taxon>Eukaryota</taxon>
        <taxon>Viridiplantae</taxon>
        <taxon>Streptophyta</taxon>
        <taxon>Embryophyta</taxon>
        <taxon>Tracheophyta</taxon>
        <taxon>Spermatophyta</taxon>
        <taxon>Magnoliopsida</taxon>
        <taxon>eudicotyledons</taxon>
        <taxon>Gunneridae</taxon>
        <taxon>Pentapetalae</taxon>
        <taxon>asterids</taxon>
        <taxon>lamiids</taxon>
        <taxon>Solanales</taxon>
        <taxon>Solanaceae</taxon>
        <taxon>Solanoideae</taxon>
        <taxon>Solaneae</taxon>
        <taxon>Solanum</taxon>
    </lineage>
</organism>
<dbReference type="InterPro" id="IPR005162">
    <property type="entry name" value="Retrotrans_gag_dom"/>
</dbReference>
<evidence type="ECO:0000313" key="4">
    <source>
        <dbReference type="Proteomes" id="UP001234989"/>
    </source>
</evidence>
<feature type="compositionally biased region" description="Polar residues" evidence="1">
    <location>
        <begin position="220"/>
        <end position="232"/>
    </location>
</feature>
<accession>A0AAF0TFZ8</accession>
<dbReference type="EMBL" id="CP133614">
    <property type="protein sequence ID" value="WMV19102.1"/>
    <property type="molecule type" value="Genomic_DNA"/>
</dbReference>
<feature type="region of interest" description="Disordered" evidence="1">
    <location>
        <begin position="194"/>
        <end position="246"/>
    </location>
</feature>
<sequence>MLAQAMTAQVNREVVASVNPIMGTAASRVKDFIKINPPEFYGFKVEEDPQEFINEVYKKAKLGAYQFKDVAQVWYNQWKETRLIGEGLIEWEVFRSVFLDTFFPLEMREAKVHEFLNLRQGSMRVKEYALKFTQFSKYTQSLVSDPRTRMSKFMSGISDLVVKECRMAMLIIDMDIYHIMTYCHQIEEGKLKGRSIEKKRSRMEDDNSSHVRLDGHGHPRNQQRFFEQSSSKAPKYNEDRVSNPKP</sequence>
<evidence type="ECO:0000259" key="2">
    <source>
        <dbReference type="Pfam" id="PF03732"/>
    </source>
</evidence>
<keyword evidence="4" id="KW-1185">Reference proteome</keyword>
<evidence type="ECO:0000256" key="1">
    <source>
        <dbReference type="SAM" id="MobiDB-lite"/>
    </source>
</evidence>
<dbReference type="AlphaFoldDB" id="A0AAF0TFZ8"/>
<gene>
    <name evidence="3" type="ORF">MTR67_012487</name>
</gene>